<dbReference type="InterPro" id="IPR026960">
    <property type="entry name" value="RVT-Znf"/>
</dbReference>
<comment type="caution">
    <text evidence="2">The sequence shown here is derived from an EMBL/GenBank/DDBJ whole genome shotgun (WGS) entry which is preliminary data.</text>
</comment>
<reference evidence="2 3" key="1">
    <citation type="journal article" date="2017" name="Mol. Plant">
        <title>The Genome of Medicinal Plant Macleaya cordata Provides New Insights into Benzylisoquinoline Alkaloids Metabolism.</title>
        <authorList>
            <person name="Liu X."/>
            <person name="Liu Y."/>
            <person name="Huang P."/>
            <person name="Ma Y."/>
            <person name="Qing Z."/>
            <person name="Tang Q."/>
            <person name="Cao H."/>
            <person name="Cheng P."/>
            <person name="Zheng Y."/>
            <person name="Yuan Z."/>
            <person name="Zhou Y."/>
            <person name="Liu J."/>
            <person name="Tang Z."/>
            <person name="Zhuo Y."/>
            <person name="Zhang Y."/>
            <person name="Yu L."/>
            <person name="Huang J."/>
            <person name="Yang P."/>
            <person name="Peng Q."/>
            <person name="Zhang J."/>
            <person name="Jiang W."/>
            <person name="Zhang Z."/>
            <person name="Lin K."/>
            <person name="Ro D.K."/>
            <person name="Chen X."/>
            <person name="Xiong X."/>
            <person name="Shang Y."/>
            <person name="Huang S."/>
            <person name="Zeng J."/>
        </authorList>
    </citation>
    <scope>NUCLEOTIDE SEQUENCE [LARGE SCALE GENOMIC DNA]</scope>
    <source>
        <strain evidence="3">cv. BLH2017</strain>
        <tissue evidence="2">Root</tissue>
    </source>
</reference>
<name>A0A200QM76_MACCD</name>
<gene>
    <name evidence="2" type="ORF">BVC80_1169g47</name>
</gene>
<evidence type="ECO:0000259" key="1">
    <source>
        <dbReference type="Pfam" id="PF13966"/>
    </source>
</evidence>
<dbReference type="EMBL" id="MVGT01001648">
    <property type="protein sequence ID" value="OVA11574.1"/>
    <property type="molecule type" value="Genomic_DNA"/>
</dbReference>
<dbReference type="InParanoid" id="A0A200QM76"/>
<sequence length="144" mass="16405">MSSNKLGCVAEFTTVTNGTTGWNLFLHREVNDWELDEFANLTNLLEGTVVEAEAADQRIWDNSDKCFSVRAAYVSFQTDMPSSSFPVKVVWILEPPSKVTFFVWAAVLHKIPTLDYLQRRGFQNQCELCGWETLGISRPYPYSL</sequence>
<accession>A0A200QM76</accession>
<keyword evidence="2" id="KW-0695">RNA-directed DNA polymerase</keyword>
<dbReference type="Proteomes" id="UP000195402">
    <property type="component" value="Unassembled WGS sequence"/>
</dbReference>
<dbReference type="GO" id="GO:0003964">
    <property type="term" value="F:RNA-directed DNA polymerase activity"/>
    <property type="evidence" value="ECO:0007669"/>
    <property type="project" value="UniProtKB-KW"/>
</dbReference>
<protein>
    <submittedName>
        <fullName evidence="2">Reverse transcriptase zinc-binding domain</fullName>
    </submittedName>
</protein>
<proteinExistence type="predicted"/>
<evidence type="ECO:0000313" key="2">
    <source>
        <dbReference type="EMBL" id="OVA11574.1"/>
    </source>
</evidence>
<dbReference type="OrthoDB" id="1705419at2759"/>
<organism evidence="2 3">
    <name type="scientific">Macleaya cordata</name>
    <name type="common">Five-seeded plume-poppy</name>
    <name type="synonym">Bocconia cordata</name>
    <dbReference type="NCBI Taxonomy" id="56857"/>
    <lineage>
        <taxon>Eukaryota</taxon>
        <taxon>Viridiplantae</taxon>
        <taxon>Streptophyta</taxon>
        <taxon>Embryophyta</taxon>
        <taxon>Tracheophyta</taxon>
        <taxon>Spermatophyta</taxon>
        <taxon>Magnoliopsida</taxon>
        <taxon>Ranunculales</taxon>
        <taxon>Papaveraceae</taxon>
        <taxon>Papaveroideae</taxon>
        <taxon>Macleaya</taxon>
    </lineage>
</organism>
<feature type="domain" description="Reverse transcriptase zinc-binding" evidence="1">
    <location>
        <begin position="67"/>
        <end position="130"/>
    </location>
</feature>
<dbReference type="AlphaFoldDB" id="A0A200QM76"/>
<keyword evidence="2" id="KW-0808">Transferase</keyword>
<dbReference type="Pfam" id="PF13966">
    <property type="entry name" value="zf-RVT"/>
    <property type="match status" value="1"/>
</dbReference>
<evidence type="ECO:0000313" key="3">
    <source>
        <dbReference type="Proteomes" id="UP000195402"/>
    </source>
</evidence>
<keyword evidence="3" id="KW-1185">Reference proteome</keyword>
<keyword evidence="2" id="KW-0548">Nucleotidyltransferase</keyword>